<dbReference type="KEGG" id="clec:106669566"/>
<reference evidence="2" key="1">
    <citation type="submission" date="2022-01" db="UniProtKB">
        <authorList>
            <consortium name="EnsemblMetazoa"/>
        </authorList>
    </citation>
    <scope>IDENTIFICATION</scope>
</reference>
<dbReference type="OMA" id="EITENHH"/>
<evidence type="ECO:0000256" key="1">
    <source>
        <dbReference type="SAM" id="MobiDB-lite"/>
    </source>
</evidence>
<feature type="region of interest" description="Disordered" evidence="1">
    <location>
        <begin position="652"/>
        <end position="692"/>
    </location>
</feature>
<feature type="compositionally biased region" description="Basic residues" evidence="1">
    <location>
        <begin position="479"/>
        <end position="489"/>
    </location>
</feature>
<evidence type="ECO:0000313" key="2">
    <source>
        <dbReference type="EnsemblMetazoa" id="XP_014254601.1"/>
    </source>
</evidence>
<feature type="compositionally biased region" description="Basic and acidic residues" evidence="1">
    <location>
        <begin position="1417"/>
        <end position="1433"/>
    </location>
</feature>
<protein>
    <submittedName>
        <fullName evidence="2">Uncharacterized protein</fullName>
    </submittedName>
</protein>
<feature type="compositionally biased region" description="Pro residues" evidence="1">
    <location>
        <begin position="574"/>
        <end position="585"/>
    </location>
</feature>
<feature type="compositionally biased region" description="Basic and acidic residues" evidence="1">
    <location>
        <begin position="467"/>
        <end position="478"/>
    </location>
</feature>
<feature type="compositionally biased region" description="Basic and acidic residues" evidence="1">
    <location>
        <begin position="1695"/>
        <end position="1704"/>
    </location>
</feature>
<feature type="compositionally biased region" description="Polar residues" evidence="1">
    <location>
        <begin position="506"/>
        <end position="527"/>
    </location>
</feature>
<feature type="compositionally biased region" description="Polar residues" evidence="1">
    <location>
        <begin position="1792"/>
        <end position="1801"/>
    </location>
</feature>
<dbReference type="EnsemblMetazoa" id="XM_014399115.2">
    <property type="protein sequence ID" value="XP_014254601.1"/>
    <property type="gene ID" value="LOC106669566"/>
</dbReference>
<feature type="region of interest" description="Disordered" evidence="1">
    <location>
        <begin position="116"/>
        <end position="164"/>
    </location>
</feature>
<dbReference type="RefSeq" id="XP_014254601.1">
    <property type="nucleotide sequence ID" value="XM_014399115.2"/>
</dbReference>
<feature type="compositionally biased region" description="Basic and acidic residues" evidence="1">
    <location>
        <begin position="528"/>
        <end position="541"/>
    </location>
</feature>
<feature type="compositionally biased region" description="Basic and acidic residues" evidence="1">
    <location>
        <begin position="136"/>
        <end position="145"/>
    </location>
</feature>
<feature type="region of interest" description="Disordered" evidence="1">
    <location>
        <begin position="1255"/>
        <end position="1282"/>
    </location>
</feature>
<feature type="compositionally biased region" description="Basic residues" evidence="1">
    <location>
        <begin position="553"/>
        <end position="563"/>
    </location>
</feature>
<proteinExistence type="predicted"/>
<feature type="compositionally biased region" description="Low complexity" evidence="1">
    <location>
        <begin position="1635"/>
        <end position="1654"/>
    </location>
</feature>
<feature type="region of interest" description="Disordered" evidence="1">
    <location>
        <begin position="1621"/>
        <end position="1671"/>
    </location>
</feature>
<evidence type="ECO:0000313" key="3">
    <source>
        <dbReference type="Proteomes" id="UP000494040"/>
    </source>
</evidence>
<feature type="compositionally biased region" description="Polar residues" evidence="1">
    <location>
        <begin position="154"/>
        <end position="164"/>
    </location>
</feature>
<feature type="compositionally biased region" description="Polar residues" evidence="1">
    <location>
        <begin position="1621"/>
        <end position="1631"/>
    </location>
</feature>
<dbReference type="Proteomes" id="UP000494040">
    <property type="component" value="Unassembled WGS sequence"/>
</dbReference>
<feature type="compositionally biased region" description="Basic and acidic residues" evidence="1">
    <location>
        <begin position="310"/>
        <end position="319"/>
    </location>
</feature>
<organism evidence="2 3">
    <name type="scientific">Cimex lectularius</name>
    <name type="common">Bed bug</name>
    <name type="synonym">Acanthia lectularia</name>
    <dbReference type="NCBI Taxonomy" id="79782"/>
    <lineage>
        <taxon>Eukaryota</taxon>
        <taxon>Metazoa</taxon>
        <taxon>Ecdysozoa</taxon>
        <taxon>Arthropoda</taxon>
        <taxon>Hexapoda</taxon>
        <taxon>Insecta</taxon>
        <taxon>Pterygota</taxon>
        <taxon>Neoptera</taxon>
        <taxon>Paraneoptera</taxon>
        <taxon>Hemiptera</taxon>
        <taxon>Heteroptera</taxon>
        <taxon>Panheteroptera</taxon>
        <taxon>Cimicomorpha</taxon>
        <taxon>Cimicidae</taxon>
        <taxon>Cimex</taxon>
    </lineage>
</organism>
<feature type="compositionally biased region" description="Basic residues" evidence="1">
    <location>
        <begin position="420"/>
        <end position="429"/>
    </location>
</feature>
<sequence>MVPFSNHNGLPLEKRYPQEIEMVKPILLPSLYNRHSTNSKIPLEKKYPIESELVQPVKLPHLSKTGPPVSKSKPWMNIDRPSEKKQKKEEPRRTEDSKFENTLGLVKRFAKGSKYKYQPTSKKPPPDIVPAVIRDQTARSKDIPRKNKPKMNFNPDNEPTPKTSTRRLTLVERLRQRIDARRKAQKIAMMENEFLTGNDKLEAEPVKSPKEHTIGTTLYTPKKEKSVEAVSEIESRSEIEPRRAMSDDYVEQLPLSWDFLHTRKETMKHTRQAISPRRGRTVTKLNRTISPRRCSKDRSVKTSSPEAEVFEPRRCEVSRPKSAGYKRTRGFSRDRPKTTSFTEVVSPREVTPKTPPQQPKTAKTYYVGCSREPSDTDRDYESDFEEDNSIIKSQKTNKSHKSGRSRKSYNNKFLSDFEKKKPKPKAKSYRNKEETDVSSGGAKPKSKIPWNKRNNPRAGFPYKRRKSSDFEESSEKIQRPRRQVTRKKPNTVIPSDRRETADSRNAKTANKFNRHSNQGPKRSSSDVIKNRPEWVSSKRFEPLAPAESFTIKNTHKRKFKHIQPRYLEPKKPKPTPPETPPTPPKKNPKLRTVQSRYLETPNCLKITHSIKSLLERNADRLKGCFPKHVVTHKTSSLQKKKLEPLKPISQFRPPIRNKEMQKGTTNEKRERQSLSPKNAKSKPTHLNVQQSFEKPPAIDFSQDVVNRKDDMRRVFPKRLYDDLYTSRTGNRELGNLYSRDRQATSKANISNRFKQFDHLLASTQKTFKKKFEFSDLSDADEKDTKHFENSFKSILKECDAINDLLTPVLLPPPSAKMDRAFGKYLTNDKPKSASQNTDYPNFLTWKTDFIQDKKPLNTFTALHETKFPKTNDNSSSFTKGQYSVDSELATSFPSLTSTPEKSKEVLSNTDDCLTPDCYCKRINTLSSISMTYAVCPTSTVGDPDMLSPISSLPELTKKKSESSFSTPTCYCSSAYKSSTSNCNMEMVQKENSLNELKKKIEEAIVQISLKKPKSKHPIRQSLPPLRKPSSHVKFLESIATKTSSSMQTETPPPLMPGKRQPLCPLSKTTNGDFQSSQTKKRNLFTYPVQIPDPILEQIYQSQNALNDQIRLPKKFTPLPSIFDRNTCNFCPELNKNLNEYLSSSTSSTSLSSISSLPLPWNCSTKKSMSPKESKNSNPSKSKQEKQVFRCSPPSSPFVRNMASSLKPYSSYTSSSQKSFIGDSKFINNPLIEYSFPPAEPIHSILKSPLPSILKTSHTKTTRKLSDVKTRMNSPGKKAPKLKNPRGIIQLQPEHSSTVVSGVDTLNTLRSISLSGLDTEKFMYSGSRKVTSEISVRKTKVSSKRTSSGRMEERFPKEVEPVRPVLLPSVRAKKFSQSKLYVSGQQQNTDGDSTTCLSSSLPTLSFITQHVQQSPPDFKQEHSREEEGKTEMSEKCCLSRTPMTSSIEITGVPNEIPKPSINRIEQFLQKTSLEAGRNESSLIHIHKTTAVMNVHHNERDPSAESFLDSSTAGSISICDYLQGEQLRTNMRDGVGHRFFRKPPPVVTELIEIKSECPPVVCERSISDILPHAAPAKMNILQHGDRSASVRQSSQSPTRKENLEAGDSVTVEDSVTQLAETESLAAMSSTQTEKLSDTSTTSTTSSSQSESTNETQTEPEAEESSEKPAAAPEVIVQTAVVEVKGEKTDVSCSQVEPSEKSALKTEQVDVSVSVQSLGSIPPLSPSDVMIGGSPRKNRSLSDVRRGASPQNRRNAPQEGVGYSFFRGEFDPPVRKPKIDSCVQTEKYQRPKKQCTMTSVDVVD</sequence>
<accession>A0A8I6TJ95</accession>
<feature type="region of interest" description="Disordered" evidence="1">
    <location>
        <begin position="1411"/>
        <end position="1434"/>
    </location>
</feature>
<feature type="region of interest" description="Disordered" evidence="1">
    <location>
        <begin position="1720"/>
        <end position="1765"/>
    </location>
</feature>
<feature type="compositionally biased region" description="Basic and acidic residues" evidence="1">
    <location>
        <begin position="80"/>
        <end position="99"/>
    </location>
</feature>
<name>A0A8I6TJ95_CIMLE</name>
<feature type="compositionally biased region" description="Basic residues" evidence="1">
    <location>
        <begin position="395"/>
        <end position="409"/>
    </location>
</feature>
<feature type="compositionally biased region" description="Basic and acidic residues" evidence="1">
    <location>
        <begin position="372"/>
        <end position="381"/>
    </location>
</feature>
<feature type="region of interest" description="Disordered" evidence="1">
    <location>
        <begin position="55"/>
        <end position="101"/>
    </location>
</feature>
<feature type="region of interest" description="Disordered" evidence="1">
    <location>
        <begin position="1164"/>
        <end position="1195"/>
    </location>
</feature>
<dbReference type="GeneID" id="106669566"/>
<feature type="region of interest" description="Disordered" evidence="1">
    <location>
        <begin position="1778"/>
        <end position="1801"/>
    </location>
</feature>
<feature type="region of interest" description="Disordered" evidence="1">
    <location>
        <begin position="287"/>
        <end position="590"/>
    </location>
</feature>
<feature type="region of interest" description="Disordered" evidence="1">
    <location>
        <begin position="1684"/>
        <end position="1704"/>
    </location>
</feature>
<feature type="compositionally biased region" description="Basic and acidic residues" evidence="1">
    <location>
        <begin position="495"/>
        <end position="505"/>
    </location>
</feature>
<feature type="compositionally biased region" description="Basic and acidic residues" evidence="1">
    <location>
        <begin position="656"/>
        <end position="672"/>
    </location>
</feature>
<keyword evidence="3" id="KW-1185">Reference proteome</keyword>
<feature type="region of interest" description="Disordered" evidence="1">
    <location>
        <begin position="1581"/>
        <end position="1609"/>
    </location>
</feature>